<keyword evidence="6 7" id="KW-0472">Membrane</keyword>
<dbReference type="PANTHER" id="PTHR43163:SF6">
    <property type="entry name" value="DIPEPTIDE TRANSPORT SYSTEM PERMEASE PROTEIN DPPB-RELATED"/>
    <property type="match status" value="1"/>
</dbReference>
<organism evidence="9 10">
    <name type="scientific">Flexivirga aerilata</name>
    <dbReference type="NCBI Taxonomy" id="1656889"/>
    <lineage>
        <taxon>Bacteria</taxon>
        <taxon>Bacillati</taxon>
        <taxon>Actinomycetota</taxon>
        <taxon>Actinomycetes</taxon>
        <taxon>Micrococcales</taxon>
        <taxon>Dermacoccaceae</taxon>
        <taxon>Flexivirga</taxon>
    </lineage>
</organism>
<comment type="similarity">
    <text evidence="7">Belongs to the binding-protein-dependent transport system permease family.</text>
</comment>
<dbReference type="RefSeq" id="WP_171151840.1">
    <property type="nucleotide sequence ID" value="NZ_JABENB010000001.1"/>
</dbReference>
<dbReference type="AlphaFoldDB" id="A0A849ACL3"/>
<dbReference type="GO" id="GO:0005886">
    <property type="term" value="C:plasma membrane"/>
    <property type="evidence" value="ECO:0007669"/>
    <property type="project" value="UniProtKB-SubCell"/>
</dbReference>
<dbReference type="Pfam" id="PF19300">
    <property type="entry name" value="BPD_transp_1_N"/>
    <property type="match status" value="1"/>
</dbReference>
<feature type="transmembrane region" description="Helical" evidence="7">
    <location>
        <begin position="99"/>
        <end position="122"/>
    </location>
</feature>
<feature type="transmembrane region" description="Helical" evidence="7">
    <location>
        <begin position="176"/>
        <end position="196"/>
    </location>
</feature>
<feature type="transmembrane region" description="Helical" evidence="7">
    <location>
        <begin position="134"/>
        <end position="156"/>
    </location>
</feature>
<evidence type="ECO:0000313" key="9">
    <source>
        <dbReference type="EMBL" id="NNG38265.1"/>
    </source>
</evidence>
<name>A0A849ACL3_9MICO</name>
<dbReference type="CDD" id="cd06261">
    <property type="entry name" value="TM_PBP2"/>
    <property type="match status" value="1"/>
</dbReference>
<proteinExistence type="inferred from homology"/>
<keyword evidence="2 7" id="KW-0813">Transport</keyword>
<dbReference type="Pfam" id="PF00528">
    <property type="entry name" value="BPD_transp_1"/>
    <property type="match status" value="1"/>
</dbReference>
<gene>
    <name evidence="9" type="ORF">HJ588_03125</name>
</gene>
<dbReference type="InterPro" id="IPR045621">
    <property type="entry name" value="BPD_transp_1_N"/>
</dbReference>
<protein>
    <submittedName>
        <fullName evidence="9">ABC transporter permease</fullName>
    </submittedName>
</protein>
<keyword evidence="5 7" id="KW-1133">Transmembrane helix</keyword>
<dbReference type="PANTHER" id="PTHR43163">
    <property type="entry name" value="DIPEPTIDE TRANSPORT SYSTEM PERMEASE PROTEIN DPPB-RELATED"/>
    <property type="match status" value="1"/>
</dbReference>
<reference evidence="9 10" key="1">
    <citation type="submission" date="2020-05" db="EMBL/GenBank/DDBJ databases">
        <title>Flexivirga sp. ID2601S isolated from air conditioner.</title>
        <authorList>
            <person name="Kim D.H."/>
        </authorList>
    </citation>
    <scope>NUCLEOTIDE SEQUENCE [LARGE SCALE GENOMIC DNA]</scope>
    <source>
        <strain evidence="9 10">ID2601S</strain>
    </source>
</reference>
<evidence type="ECO:0000256" key="3">
    <source>
        <dbReference type="ARBA" id="ARBA00022475"/>
    </source>
</evidence>
<sequence length="312" mass="33029">MRRLLLRWLLTSIPLVLAVSMLTFALTAFVPGDAARSILGPNATPELVAQLRAQLGLDQPLWKQYWNWLTGAVHGDFGTSIASGSSVASDLGSRLPVTLSLMIGAVLVAGLVGVGLGVLGALRGGWLGKVVDIVSLVGAAVPSFWFGLILVTLFAVQFKVFPATGYVSFGDDPRMWLSSLVLPVLTLGLTSSAPVAKQTRDGVRGELERDYVMMLRARGTSERSIIFRHVLRNAAAPVVTVLGLVLIAMLSGTVLAETVFVMPGLGGLAVSATQAHDIPEIQGVAVVFSIIVVIVNLIVELLYAALNPRVRT</sequence>
<dbReference type="SUPFAM" id="SSF161098">
    <property type="entry name" value="MetI-like"/>
    <property type="match status" value="1"/>
</dbReference>
<evidence type="ECO:0000256" key="6">
    <source>
        <dbReference type="ARBA" id="ARBA00023136"/>
    </source>
</evidence>
<evidence type="ECO:0000259" key="8">
    <source>
        <dbReference type="PROSITE" id="PS50928"/>
    </source>
</evidence>
<dbReference type="GO" id="GO:0055085">
    <property type="term" value="P:transmembrane transport"/>
    <property type="evidence" value="ECO:0007669"/>
    <property type="project" value="InterPro"/>
</dbReference>
<evidence type="ECO:0000313" key="10">
    <source>
        <dbReference type="Proteomes" id="UP000557772"/>
    </source>
</evidence>
<dbReference type="EMBL" id="JABENB010000001">
    <property type="protein sequence ID" value="NNG38265.1"/>
    <property type="molecule type" value="Genomic_DNA"/>
</dbReference>
<evidence type="ECO:0000256" key="5">
    <source>
        <dbReference type="ARBA" id="ARBA00022989"/>
    </source>
</evidence>
<keyword evidence="4 7" id="KW-0812">Transmembrane</keyword>
<evidence type="ECO:0000256" key="1">
    <source>
        <dbReference type="ARBA" id="ARBA00004651"/>
    </source>
</evidence>
<dbReference type="InterPro" id="IPR035906">
    <property type="entry name" value="MetI-like_sf"/>
</dbReference>
<feature type="transmembrane region" description="Helical" evidence="7">
    <location>
        <begin position="281"/>
        <end position="306"/>
    </location>
</feature>
<dbReference type="InterPro" id="IPR000515">
    <property type="entry name" value="MetI-like"/>
</dbReference>
<keyword evidence="10" id="KW-1185">Reference proteome</keyword>
<evidence type="ECO:0000256" key="7">
    <source>
        <dbReference type="RuleBase" id="RU363032"/>
    </source>
</evidence>
<dbReference type="Gene3D" id="1.10.3720.10">
    <property type="entry name" value="MetI-like"/>
    <property type="match status" value="1"/>
</dbReference>
<feature type="domain" description="ABC transmembrane type-1" evidence="8">
    <location>
        <begin position="95"/>
        <end position="303"/>
    </location>
</feature>
<keyword evidence="3" id="KW-1003">Cell membrane</keyword>
<comment type="subcellular location">
    <subcellularLocation>
        <location evidence="1 7">Cell membrane</location>
        <topology evidence="1 7">Multi-pass membrane protein</topology>
    </subcellularLocation>
</comment>
<feature type="transmembrane region" description="Helical" evidence="7">
    <location>
        <begin position="234"/>
        <end position="261"/>
    </location>
</feature>
<evidence type="ECO:0000256" key="2">
    <source>
        <dbReference type="ARBA" id="ARBA00022448"/>
    </source>
</evidence>
<dbReference type="PROSITE" id="PS50928">
    <property type="entry name" value="ABC_TM1"/>
    <property type="match status" value="1"/>
</dbReference>
<evidence type="ECO:0000256" key="4">
    <source>
        <dbReference type="ARBA" id="ARBA00022692"/>
    </source>
</evidence>
<accession>A0A849ACL3</accession>
<dbReference type="Proteomes" id="UP000557772">
    <property type="component" value="Unassembled WGS sequence"/>
</dbReference>
<comment type="caution">
    <text evidence="9">The sequence shown here is derived from an EMBL/GenBank/DDBJ whole genome shotgun (WGS) entry which is preliminary data.</text>
</comment>